<feature type="region of interest" description="Disordered" evidence="1">
    <location>
        <begin position="377"/>
        <end position="398"/>
    </location>
</feature>
<dbReference type="eggNOG" id="ENOG502S1G5">
    <property type="taxonomic scope" value="Eukaryota"/>
</dbReference>
<dbReference type="Gramene" id="ORUFI02G20890.1">
    <property type="protein sequence ID" value="ORUFI02G20890.1"/>
    <property type="gene ID" value="ORUFI02G20890"/>
</dbReference>
<evidence type="ECO:0000313" key="4">
    <source>
        <dbReference type="Proteomes" id="UP000008022"/>
    </source>
</evidence>
<keyword evidence="4" id="KW-1185">Reference proteome</keyword>
<dbReference type="EnsemblPlants" id="ORUFI02G20890.1">
    <property type="protein sequence ID" value="ORUFI02G20890.1"/>
    <property type="gene ID" value="ORUFI02G20890"/>
</dbReference>
<evidence type="ECO:0000256" key="1">
    <source>
        <dbReference type="SAM" id="MobiDB-lite"/>
    </source>
</evidence>
<organism evidence="3 4">
    <name type="scientific">Oryza rufipogon</name>
    <name type="common">Brownbeard rice</name>
    <name type="synonym">Asian wild rice</name>
    <dbReference type="NCBI Taxonomy" id="4529"/>
    <lineage>
        <taxon>Eukaryota</taxon>
        <taxon>Viridiplantae</taxon>
        <taxon>Streptophyta</taxon>
        <taxon>Embryophyta</taxon>
        <taxon>Tracheophyta</taxon>
        <taxon>Spermatophyta</taxon>
        <taxon>Magnoliopsida</taxon>
        <taxon>Liliopsida</taxon>
        <taxon>Poales</taxon>
        <taxon>Poaceae</taxon>
        <taxon>BOP clade</taxon>
        <taxon>Oryzoideae</taxon>
        <taxon>Oryzeae</taxon>
        <taxon>Oryzinae</taxon>
        <taxon>Oryza</taxon>
    </lineage>
</organism>
<dbReference type="Pfam" id="PF03017">
    <property type="entry name" value="Transposase_23"/>
    <property type="match status" value="1"/>
</dbReference>
<reference evidence="4" key="1">
    <citation type="submission" date="2013-06" db="EMBL/GenBank/DDBJ databases">
        <authorList>
            <person name="Zhao Q."/>
        </authorList>
    </citation>
    <scope>NUCLEOTIDE SEQUENCE</scope>
    <source>
        <strain evidence="4">cv. W1943</strain>
    </source>
</reference>
<feature type="domain" description="Transposase Tnp1/En/Spm-like" evidence="2">
    <location>
        <begin position="405"/>
        <end position="469"/>
    </location>
</feature>
<dbReference type="HOGENOM" id="CLU_016322_0_0_1"/>
<dbReference type="STRING" id="4529.A0A0E0NG60"/>
<protein>
    <recommendedName>
        <fullName evidence="2">Transposase Tnp1/En/Spm-like domain-containing protein</fullName>
    </recommendedName>
</protein>
<evidence type="ECO:0000259" key="2">
    <source>
        <dbReference type="Pfam" id="PF03017"/>
    </source>
</evidence>
<dbReference type="InterPro" id="IPR004264">
    <property type="entry name" value="Transposase_23"/>
</dbReference>
<proteinExistence type="predicted"/>
<dbReference type="PANTHER" id="PTHR33144">
    <property type="entry name" value="OS10G0409366 PROTEIN-RELATED"/>
    <property type="match status" value="1"/>
</dbReference>
<sequence length="484" mass="54663">MARTKRLNVVKISAKYKSGDGNISEHNPLHESQALEDDEIELEQQDDDSLNMSGESAKEDKRGRTTLTHIWNLPEGNHIVVKCNKLGQPIGAEGGLLGKFLGTVARNGSYCPFDLKDWRLVKKNGGAETILQLVEALCEKNKSSRAMMKTTHTAGTKSYAGWAKDMAELESLMDEQPELAQDDQGRVAWKGEALHQVLGEEKPGQVHGMGLLPVPNHVYGQTSHRLRNINITTVEGTPHEVAIHIIDDVEKLKEHAQKQDQLIQQLLKEKTDRKNKQEKVNRLKGYHSNSQLQAVHSKRKRVQCDAADREDLLSQQRYPFKDIYEDDDLSFSTEKYHNDANQEEPHYQEAPPSPWSAHSFRQEEMAKEGQKMFVKSTDNAHDQVIQSRVRSKKTRPSPMEVGSTVLLMTAKYPNKEGMAYANLLSCNPYSHVGGVEIGNHFWKVRINHPIRKNEELVRPLDHCKTINDAHAKGVVIAWPSICVC</sequence>
<reference evidence="3" key="2">
    <citation type="submission" date="2015-06" db="UniProtKB">
        <authorList>
            <consortium name="EnsemblPlants"/>
        </authorList>
    </citation>
    <scope>IDENTIFICATION</scope>
</reference>
<evidence type="ECO:0000313" key="3">
    <source>
        <dbReference type="EnsemblPlants" id="ORUFI02G20890.1"/>
    </source>
</evidence>
<dbReference type="OMA" id="MAVENWT"/>
<dbReference type="PANTHER" id="PTHR33144:SF16">
    <property type="entry name" value="OS02G0129000 PROTEIN"/>
    <property type="match status" value="1"/>
</dbReference>
<dbReference type="AlphaFoldDB" id="A0A0E0NG60"/>
<name>A0A0E0NG60_ORYRU</name>
<accession>A0A0E0NG60</accession>
<dbReference type="Proteomes" id="UP000008022">
    <property type="component" value="Unassembled WGS sequence"/>
</dbReference>